<comment type="caution">
    <text evidence="2">The sequence shown here is derived from an EMBL/GenBank/DDBJ whole genome shotgun (WGS) entry which is preliminary data.</text>
</comment>
<dbReference type="AlphaFoldDB" id="A0A7C4PNS5"/>
<reference evidence="2" key="1">
    <citation type="journal article" date="2020" name="mSystems">
        <title>Genome- and Community-Level Interaction Insights into Carbon Utilization and Element Cycling Functions of Hydrothermarchaeota in Hydrothermal Sediment.</title>
        <authorList>
            <person name="Zhou Z."/>
            <person name="Liu Y."/>
            <person name="Xu W."/>
            <person name="Pan J."/>
            <person name="Luo Z.H."/>
            <person name="Li M."/>
        </authorList>
    </citation>
    <scope>NUCLEOTIDE SEQUENCE [LARGE SCALE GENOMIC DNA]</scope>
    <source>
        <strain evidence="2">SpSt-573</strain>
    </source>
</reference>
<evidence type="ECO:0000256" key="1">
    <source>
        <dbReference type="SAM" id="MobiDB-lite"/>
    </source>
</evidence>
<protein>
    <submittedName>
        <fullName evidence="2">Uncharacterized protein</fullName>
    </submittedName>
</protein>
<name>A0A7C4PNS5_9CHLR</name>
<proteinExistence type="predicted"/>
<evidence type="ECO:0000313" key="2">
    <source>
        <dbReference type="EMBL" id="HGS22788.1"/>
    </source>
</evidence>
<dbReference type="EMBL" id="DSYK01000654">
    <property type="protein sequence ID" value="HGS22788.1"/>
    <property type="molecule type" value="Genomic_DNA"/>
</dbReference>
<gene>
    <name evidence="2" type="ORF">ENT37_13115</name>
</gene>
<accession>A0A7C4PNS5</accession>
<feature type="region of interest" description="Disordered" evidence="1">
    <location>
        <begin position="21"/>
        <end position="51"/>
    </location>
</feature>
<sequence length="64" mass="7150">MNKPKNLERIYQSQLQTLPVQLVPPDPRPAQPVASKGTPAQAVEHPPESQRELLSRIISKIQSI</sequence>
<organism evidence="2">
    <name type="scientific">Anaerolinea thermolimosa</name>
    <dbReference type="NCBI Taxonomy" id="229919"/>
    <lineage>
        <taxon>Bacteria</taxon>
        <taxon>Bacillati</taxon>
        <taxon>Chloroflexota</taxon>
        <taxon>Anaerolineae</taxon>
        <taxon>Anaerolineales</taxon>
        <taxon>Anaerolineaceae</taxon>
        <taxon>Anaerolinea</taxon>
    </lineage>
</organism>